<dbReference type="OrthoDB" id="1522504at2"/>
<comment type="catalytic activity">
    <reaction evidence="1">
        <text>ATP + protein L-histidine = ADP + protein N-phospho-L-histidine.</text>
        <dbReference type="EC" id="2.7.13.3"/>
    </reaction>
</comment>
<dbReference type="InterPro" id="IPR005467">
    <property type="entry name" value="His_kinase_dom"/>
</dbReference>
<dbReference type="InterPro" id="IPR036890">
    <property type="entry name" value="HATPase_C_sf"/>
</dbReference>
<dbReference type="InterPro" id="IPR003661">
    <property type="entry name" value="HisK_dim/P_dom"/>
</dbReference>
<keyword evidence="6 10" id="KW-0812">Transmembrane</keyword>
<gene>
    <name evidence="12" type="ORF">MYP_2594</name>
</gene>
<dbReference type="GO" id="GO:0016036">
    <property type="term" value="P:cellular response to phosphate starvation"/>
    <property type="evidence" value="ECO:0007669"/>
    <property type="project" value="TreeGrafter"/>
</dbReference>
<dbReference type="SMART" id="SM00387">
    <property type="entry name" value="HATPase_c"/>
    <property type="match status" value="1"/>
</dbReference>
<dbReference type="EMBL" id="BBLT01000004">
    <property type="protein sequence ID" value="GAL85365.1"/>
    <property type="molecule type" value="Genomic_DNA"/>
</dbReference>
<dbReference type="SUPFAM" id="SSF55874">
    <property type="entry name" value="ATPase domain of HSP90 chaperone/DNA topoisomerase II/histidine kinase"/>
    <property type="match status" value="1"/>
</dbReference>
<dbReference type="RefSeq" id="WP_045463736.1">
    <property type="nucleotide sequence ID" value="NZ_BBLT01000004.1"/>
</dbReference>
<evidence type="ECO:0000259" key="11">
    <source>
        <dbReference type="PROSITE" id="PS50109"/>
    </source>
</evidence>
<dbReference type="STRING" id="153721.MYP_2594"/>
<reference evidence="12 13" key="1">
    <citation type="submission" date="2014-09" db="EMBL/GenBank/DDBJ databases">
        <title>Sporocytophaga myxococcoides PG-01 genome sequencing.</title>
        <authorList>
            <person name="Liu L."/>
            <person name="Gao P.J."/>
            <person name="Chen G.J."/>
            <person name="Wang L.S."/>
        </authorList>
    </citation>
    <scope>NUCLEOTIDE SEQUENCE [LARGE SCALE GENOMIC DNA]</scope>
    <source>
        <strain evidence="12 13">PG-01</strain>
    </source>
</reference>
<protein>
    <recommendedName>
        <fullName evidence="3">histidine kinase</fullName>
        <ecNumber evidence="3">2.7.13.3</ecNumber>
    </recommendedName>
</protein>
<dbReference type="PROSITE" id="PS50109">
    <property type="entry name" value="HIS_KIN"/>
    <property type="match status" value="1"/>
</dbReference>
<keyword evidence="9 10" id="KW-0472">Membrane</keyword>
<dbReference type="Proteomes" id="UP000030185">
    <property type="component" value="Unassembled WGS sequence"/>
</dbReference>
<organism evidence="12 13">
    <name type="scientific">Sporocytophaga myxococcoides</name>
    <dbReference type="NCBI Taxonomy" id="153721"/>
    <lineage>
        <taxon>Bacteria</taxon>
        <taxon>Pseudomonadati</taxon>
        <taxon>Bacteroidota</taxon>
        <taxon>Cytophagia</taxon>
        <taxon>Cytophagales</taxon>
        <taxon>Cytophagaceae</taxon>
        <taxon>Sporocytophaga</taxon>
    </lineage>
</organism>
<comment type="subcellular location">
    <subcellularLocation>
        <location evidence="2">Cell membrane</location>
        <topology evidence="2">Multi-pass membrane protein</topology>
    </subcellularLocation>
</comment>
<dbReference type="Gene3D" id="3.30.565.10">
    <property type="entry name" value="Histidine kinase-like ATPase, C-terminal domain"/>
    <property type="match status" value="1"/>
</dbReference>
<evidence type="ECO:0000256" key="10">
    <source>
        <dbReference type="SAM" id="Phobius"/>
    </source>
</evidence>
<evidence type="ECO:0000256" key="9">
    <source>
        <dbReference type="ARBA" id="ARBA00023136"/>
    </source>
</evidence>
<evidence type="ECO:0000256" key="6">
    <source>
        <dbReference type="ARBA" id="ARBA00022692"/>
    </source>
</evidence>
<evidence type="ECO:0000256" key="3">
    <source>
        <dbReference type="ARBA" id="ARBA00012438"/>
    </source>
</evidence>
<dbReference type="InterPro" id="IPR050351">
    <property type="entry name" value="BphY/WalK/GraS-like"/>
</dbReference>
<evidence type="ECO:0000256" key="1">
    <source>
        <dbReference type="ARBA" id="ARBA00000085"/>
    </source>
</evidence>
<keyword evidence="7" id="KW-0418">Kinase</keyword>
<feature type="domain" description="Histidine kinase" evidence="11">
    <location>
        <begin position="220"/>
        <end position="411"/>
    </location>
</feature>
<evidence type="ECO:0000313" key="13">
    <source>
        <dbReference type="Proteomes" id="UP000030185"/>
    </source>
</evidence>
<evidence type="ECO:0000313" key="12">
    <source>
        <dbReference type="EMBL" id="GAL85365.1"/>
    </source>
</evidence>
<comment type="caution">
    <text evidence="12">The sequence shown here is derived from an EMBL/GenBank/DDBJ whole genome shotgun (WGS) entry which is preliminary data.</text>
</comment>
<dbReference type="CDD" id="cd00082">
    <property type="entry name" value="HisKA"/>
    <property type="match status" value="1"/>
</dbReference>
<dbReference type="eggNOG" id="COG0642">
    <property type="taxonomic scope" value="Bacteria"/>
</dbReference>
<keyword evidence="4" id="KW-1003">Cell membrane</keyword>
<keyword evidence="8 10" id="KW-1133">Transmembrane helix</keyword>
<evidence type="ECO:0000256" key="5">
    <source>
        <dbReference type="ARBA" id="ARBA00022679"/>
    </source>
</evidence>
<keyword evidence="13" id="KW-1185">Reference proteome</keyword>
<sequence>MKLLTKTTIYYILISLITYILIAGAFYIVVKHLIYKEVEERLRAEQHDFEAFVKRHGDWDESSYFVENKIEIQKLSKSDTTQFEDSFKDTIFYNKYTKEDVPYRELTFYNKFKNDWYKISIRKSLIETTELIRYITLTMLFLLNIGLSSMFIFFRKMSKNIWRPFYNTLDKAKKFDIKDDKDIQVSVTQIYEFNELNDVIKKMTGKMRKDYLSLKEYTENASHEIQTPLAIINSKVENLIQCENLNNKQILWLDEIQNACLKISRMHKALLLLSKIDNGQYNASELIDFNNIICDKLEEFEALYIHRNISISLITKGIFKLNIHQDLAEILLTNIIKNAIIHNVSNGSVNVEIKNTSIEICNTGHPLITVPEKLFERFKKDKNTDSLGLGLSIVKKIADHSGLKVEYRYGNSLHKMILSKLS</sequence>
<feature type="transmembrane region" description="Helical" evidence="10">
    <location>
        <begin position="131"/>
        <end position="154"/>
    </location>
</feature>
<dbReference type="PANTHER" id="PTHR45453:SF2">
    <property type="entry name" value="HISTIDINE KINASE"/>
    <property type="match status" value="1"/>
</dbReference>
<dbReference type="GO" id="GO:0000155">
    <property type="term" value="F:phosphorelay sensor kinase activity"/>
    <property type="evidence" value="ECO:0007669"/>
    <property type="project" value="InterPro"/>
</dbReference>
<evidence type="ECO:0000256" key="4">
    <source>
        <dbReference type="ARBA" id="ARBA00022475"/>
    </source>
</evidence>
<dbReference type="Gene3D" id="1.10.287.130">
    <property type="match status" value="1"/>
</dbReference>
<dbReference type="PANTHER" id="PTHR45453">
    <property type="entry name" value="PHOSPHATE REGULON SENSOR PROTEIN PHOR"/>
    <property type="match status" value="1"/>
</dbReference>
<dbReference type="InterPro" id="IPR036097">
    <property type="entry name" value="HisK_dim/P_sf"/>
</dbReference>
<feature type="transmembrane region" description="Helical" evidence="10">
    <location>
        <begin position="9"/>
        <end position="30"/>
    </location>
</feature>
<accession>A0A098LEM3</accession>
<dbReference type="InterPro" id="IPR003594">
    <property type="entry name" value="HATPase_dom"/>
</dbReference>
<dbReference type="GO" id="GO:0005886">
    <property type="term" value="C:plasma membrane"/>
    <property type="evidence" value="ECO:0007669"/>
    <property type="project" value="UniProtKB-SubCell"/>
</dbReference>
<evidence type="ECO:0000256" key="2">
    <source>
        <dbReference type="ARBA" id="ARBA00004651"/>
    </source>
</evidence>
<dbReference type="GO" id="GO:0004721">
    <property type="term" value="F:phosphoprotein phosphatase activity"/>
    <property type="evidence" value="ECO:0007669"/>
    <property type="project" value="TreeGrafter"/>
</dbReference>
<dbReference type="AlphaFoldDB" id="A0A098LEM3"/>
<proteinExistence type="predicted"/>
<keyword evidence="5" id="KW-0808">Transferase</keyword>
<dbReference type="SUPFAM" id="SSF47384">
    <property type="entry name" value="Homodimeric domain of signal transducing histidine kinase"/>
    <property type="match status" value="1"/>
</dbReference>
<name>A0A098LEM3_9BACT</name>
<evidence type="ECO:0000256" key="7">
    <source>
        <dbReference type="ARBA" id="ARBA00022777"/>
    </source>
</evidence>
<dbReference type="EC" id="2.7.13.3" evidence="3"/>
<evidence type="ECO:0000256" key="8">
    <source>
        <dbReference type="ARBA" id="ARBA00022989"/>
    </source>
</evidence>
<dbReference type="SMART" id="SM00388">
    <property type="entry name" value="HisKA"/>
    <property type="match status" value="1"/>
</dbReference>
<dbReference type="Pfam" id="PF02518">
    <property type="entry name" value="HATPase_c"/>
    <property type="match status" value="1"/>
</dbReference>
<dbReference type="Pfam" id="PF00512">
    <property type="entry name" value="HisKA"/>
    <property type="match status" value="1"/>
</dbReference>